<dbReference type="RefSeq" id="WP_144041740.1">
    <property type="nucleotide sequence ID" value="NZ_BMPL01000025.1"/>
</dbReference>
<evidence type="ECO:0000256" key="1">
    <source>
        <dbReference type="SAM" id="SignalP"/>
    </source>
</evidence>
<protein>
    <recommendedName>
        <fullName evidence="4">Porin</fullName>
    </recommendedName>
</protein>
<keyword evidence="1" id="KW-0732">Signal</keyword>
<evidence type="ECO:0000313" key="2">
    <source>
        <dbReference type="EMBL" id="TRY12762.1"/>
    </source>
</evidence>
<accession>A0A553JJX8</accession>
<dbReference type="AlphaFoldDB" id="A0A553JJX8"/>
<reference evidence="3" key="1">
    <citation type="submission" date="2019-07" db="EMBL/GenBank/DDBJ databases">
        <title>Shewanella sp. YLB-08 draft genomic sequence.</title>
        <authorList>
            <person name="Yu L."/>
        </authorList>
    </citation>
    <scope>NUCLEOTIDE SEQUENCE [LARGE SCALE GENOMIC DNA]</scope>
    <source>
        <strain evidence="3">JCM 20706</strain>
    </source>
</reference>
<dbReference type="Proteomes" id="UP000318126">
    <property type="component" value="Unassembled WGS sequence"/>
</dbReference>
<feature type="signal peptide" evidence="1">
    <location>
        <begin position="1"/>
        <end position="23"/>
    </location>
</feature>
<gene>
    <name evidence="2" type="ORF">FN961_18920</name>
</gene>
<evidence type="ECO:0000313" key="3">
    <source>
        <dbReference type="Proteomes" id="UP000318126"/>
    </source>
</evidence>
<sequence>MKINKITASLALLLASTSTLAVAGVGGGIEFTYDYSDFSPELQDRKGDISFSQVVLTYDDSFGENSEYGVSVNYRLKSGYDYLKHGYFWYKANDDLTFNAGLIRKPAGSNNLTSHNWWYSLNYYYGIEDDYGLGVSMDYRYADGFQTEIAYLSSSAYGDGRDFAGTVSKATYEDMDYNSTRSNTIAARQSYRYDQDNFALLVGASVEYGQLYDDVAGENGDSFNYTAFFDATYEGYQLQLQYAAVDFDQYDDGLIDTDIVIMGLGNGTYGAAAKANTIAANLSKKVPTTWGSITFYNDYSVVSPDLAEFDKSYVNTTGMYISYGKFNIYVDHYLGKNAVWLGDTALGLADDADDSWNSRFTIALSYYF</sequence>
<feature type="chain" id="PRO_5021860127" description="Porin" evidence="1">
    <location>
        <begin position="24"/>
        <end position="368"/>
    </location>
</feature>
<organism evidence="2 3">
    <name type="scientific">Shewanella hanedai</name>
    <name type="common">Alteromonas hanedai</name>
    <dbReference type="NCBI Taxonomy" id="25"/>
    <lineage>
        <taxon>Bacteria</taxon>
        <taxon>Pseudomonadati</taxon>
        <taxon>Pseudomonadota</taxon>
        <taxon>Gammaproteobacteria</taxon>
        <taxon>Alteromonadales</taxon>
        <taxon>Shewanellaceae</taxon>
        <taxon>Shewanella</taxon>
    </lineage>
</organism>
<comment type="caution">
    <text evidence="2">The sequence shown here is derived from an EMBL/GenBank/DDBJ whole genome shotgun (WGS) entry which is preliminary data.</text>
</comment>
<keyword evidence="3" id="KW-1185">Reference proteome</keyword>
<name>A0A553JJX8_SHEHA</name>
<proteinExistence type="predicted"/>
<dbReference type="EMBL" id="VKGK01000027">
    <property type="protein sequence ID" value="TRY12762.1"/>
    <property type="molecule type" value="Genomic_DNA"/>
</dbReference>
<evidence type="ECO:0008006" key="4">
    <source>
        <dbReference type="Google" id="ProtNLM"/>
    </source>
</evidence>
<dbReference type="OrthoDB" id="625456at2"/>